<accession>A0A369PYP6</accession>
<feature type="signal peptide" evidence="1">
    <location>
        <begin position="1"/>
        <end position="30"/>
    </location>
</feature>
<reference evidence="2 3" key="1">
    <citation type="submission" date="2018-07" db="EMBL/GenBank/DDBJ databases">
        <title>Pedobacter sp. nov., isolated from soil.</title>
        <authorList>
            <person name="Zhou L.Y."/>
            <person name="Du Z.J."/>
        </authorList>
    </citation>
    <scope>NUCLEOTIDE SEQUENCE [LARGE SCALE GENOMIC DNA]</scope>
    <source>
        <strain evidence="2 3">JDX94</strain>
    </source>
</reference>
<dbReference type="EMBL" id="QPKV01000006">
    <property type="protein sequence ID" value="RDC55866.1"/>
    <property type="molecule type" value="Genomic_DNA"/>
</dbReference>
<evidence type="ECO:0000256" key="1">
    <source>
        <dbReference type="SAM" id="SignalP"/>
    </source>
</evidence>
<keyword evidence="1" id="KW-0732">Signal</keyword>
<proteinExistence type="predicted"/>
<dbReference type="RefSeq" id="WP_115403902.1">
    <property type="nucleotide sequence ID" value="NZ_QPKV01000006.1"/>
</dbReference>
<sequence length="327" mass="37192">MLEMTIIKNRFSKYYSMLLIYMFFSGGSKAQTATVFTVGGDEDKFYPVVFNDANWFNHRPTSFTIGRSDIHENQSWKGSIMAEFTYHTTNYGHLSHFIDANVHNTSDNLLIADWVDATLRNGTQKIIVWLKGGLSYHLHSTANVTAAVYDNVQNPLPYEEVLGPPRHYLTQVSYNVNRNGIDHTGTAYFKGGGTNFFNGNVGIGLTNPSEKLTVNGKIKAREIRVDVQGMPDYVFEPGHQKTSLPELERYIQKYKHLPEIPSAAEAEKHGIELGEMNKLLLKKIEELTLHLIEKSKELKTYEQVNRSQSKRLGALERAVFNKKTNKR</sequence>
<protein>
    <submittedName>
        <fullName evidence="2">Uncharacterized protein</fullName>
    </submittedName>
</protein>
<comment type="caution">
    <text evidence="2">The sequence shown here is derived from an EMBL/GenBank/DDBJ whole genome shotgun (WGS) entry which is preliminary data.</text>
</comment>
<dbReference type="Proteomes" id="UP000253961">
    <property type="component" value="Unassembled WGS sequence"/>
</dbReference>
<dbReference type="AlphaFoldDB" id="A0A369PYP6"/>
<gene>
    <name evidence="2" type="ORF">DU508_16535</name>
</gene>
<dbReference type="OrthoDB" id="743778at2"/>
<organism evidence="2 3">
    <name type="scientific">Pedobacter chinensis</name>
    <dbReference type="NCBI Taxonomy" id="2282421"/>
    <lineage>
        <taxon>Bacteria</taxon>
        <taxon>Pseudomonadati</taxon>
        <taxon>Bacteroidota</taxon>
        <taxon>Sphingobacteriia</taxon>
        <taxon>Sphingobacteriales</taxon>
        <taxon>Sphingobacteriaceae</taxon>
        <taxon>Pedobacter</taxon>
    </lineage>
</organism>
<evidence type="ECO:0000313" key="2">
    <source>
        <dbReference type="EMBL" id="RDC55866.1"/>
    </source>
</evidence>
<keyword evidence="3" id="KW-1185">Reference proteome</keyword>
<feature type="chain" id="PRO_5016787455" evidence="1">
    <location>
        <begin position="31"/>
        <end position="327"/>
    </location>
</feature>
<evidence type="ECO:0000313" key="3">
    <source>
        <dbReference type="Proteomes" id="UP000253961"/>
    </source>
</evidence>
<name>A0A369PYP6_9SPHI</name>